<protein>
    <submittedName>
        <fullName evidence="6">2-polyprenyl-6-methoxyphenol hydroxylase-like FAD-dependent oxidoreductase</fullName>
    </submittedName>
</protein>
<dbReference type="GO" id="GO:0071949">
    <property type="term" value="F:FAD binding"/>
    <property type="evidence" value="ECO:0007669"/>
    <property type="project" value="InterPro"/>
</dbReference>
<comment type="caution">
    <text evidence="6">The sequence shown here is derived from an EMBL/GenBank/DDBJ whole genome shotgun (WGS) entry which is preliminary data.</text>
</comment>
<dbReference type="Gene3D" id="3.30.9.10">
    <property type="entry name" value="D-Amino Acid Oxidase, subunit A, domain 2"/>
    <property type="match status" value="1"/>
</dbReference>
<dbReference type="Gene3D" id="3.40.30.120">
    <property type="match status" value="1"/>
</dbReference>
<name>A0A853CBI1_9ACTN</name>
<evidence type="ECO:0000313" key="7">
    <source>
        <dbReference type="Proteomes" id="UP000541969"/>
    </source>
</evidence>
<dbReference type="GO" id="GO:0016709">
    <property type="term" value="F:oxidoreductase activity, acting on paired donors, with incorporation or reduction of molecular oxygen, NAD(P)H as one donor, and incorporation of one atom of oxygen"/>
    <property type="evidence" value="ECO:0007669"/>
    <property type="project" value="UniProtKB-ARBA"/>
</dbReference>
<dbReference type="PRINTS" id="PR00420">
    <property type="entry name" value="RNGMNOXGNASE"/>
</dbReference>
<comment type="cofactor">
    <cofactor evidence="1">
        <name>FAD</name>
        <dbReference type="ChEBI" id="CHEBI:57692"/>
    </cofactor>
</comment>
<keyword evidence="2" id="KW-0285">Flavoprotein</keyword>
<dbReference type="Gene3D" id="3.50.50.60">
    <property type="entry name" value="FAD/NAD(P)-binding domain"/>
    <property type="match status" value="1"/>
</dbReference>
<proteinExistence type="predicted"/>
<dbReference type="EMBL" id="JACBZT010000001">
    <property type="protein sequence ID" value="NYJ04491.1"/>
    <property type="molecule type" value="Genomic_DNA"/>
</dbReference>
<sequence>MDDVRVPVLVVGGSLVGLTTSLLLAAQGVPHLLVERHRGTAVHPRAASFHQRTMEIFRGLGLQEAVEEAAAREFVQNGAIVSVPNLASPEVTYFFRHFNEGVEHLSPTSRLFITQIGLEPLLRDRARELGAEHRYGTELVDVRQDDDGVTALLRNRDDGAEQTVRADHLVAADGAHSQVRERAGIELAGRGSFAECVTIYFRADLRELIGDRALSVVYVNSPELLGFFRFSLAGDSGFLAVFSTTEADGSRDTHVAEDLDPARCTALVRTALGRPDIDVEVDNVQRWTAGATHAARFRDRRIFLAGDAAHVMPPTGGFGGNTGVADAHNLAWKLALVTRGLAGDGLLDTYDAERRPVCDLIVEQAYTRYVLRVDPTLSREGMAPPMDDASIELGPVHRSAAVLPDEPDDGARLVDPRLPGGRPGTRAPHVPVTVDGAPGSVLDLVGPDLVLLTGGKGDRWTEAAAAIGLATSTVSAAGPVVDPGGRFGEAFGIEDDGAVVLRPDGIVAWRARRCPDDPAAVLDGVVRTVLAR</sequence>
<evidence type="ECO:0000256" key="4">
    <source>
        <dbReference type="SAM" id="MobiDB-lite"/>
    </source>
</evidence>
<dbReference type="RefSeq" id="WP_179715205.1">
    <property type="nucleotide sequence ID" value="NZ_JACBZT010000001.1"/>
</dbReference>
<dbReference type="InterPro" id="IPR050641">
    <property type="entry name" value="RIFMO-like"/>
</dbReference>
<evidence type="ECO:0000313" key="6">
    <source>
        <dbReference type="EMBL" id="NYJ04491.1"/>
    </source>
</evidence>
<reference evidence="6 7" key="1">
    <citation type="submission" date="2020-07" db="EMBL/GenBank/DDBJ databases">
        <title>Sequencing the genomes of 1000 actinobacteria strains.</title>
        <authorList>
            <person name="Klenk H.-P."/>
        </authorList>
    </citation>
    <scope>NUCLEOTIDE SEQUENCE [LARGE SCALE GENOMIC DNA]</scope>
    <source>
        <strain evidence="6 7">DSM 104001</strain>
    </source>
</reference>
<gene>
    <name evidence="6" type="ORF">GGQ55_000769</name>
</gene>
<evidence type="ECO:0000256" key="2">
    <source>
        <dbReference type="ARBA" id="ARBA00022630"/>
    </source>
</evidence>
<organism evidence="6 7">
    <name type="scientific">Petropleomorpha daqingensis</name>
    <dbReference type="NCBI Taxonomy" id="2026353"/>
    <lineage>
        <taxon>Bacteria</taxon>
        <taxon>Bacillati</taxon>
        <taxon>Actinomycetota</taxon>
        <taxon>Actinomycetes</taxon>
        <taxon>Geodermatophilales</taxon>
        <taxon>Geodermatophilaceae</taxon>
        <taxon>Petropleomorpha</taxon>
    </lineage>
</organism>
<feature type="domain" description="FAD-binding" evidence="5">
    <location>
        <begin position="6"/>
        <end position="364"/>
    </location>
</feature>
<evidence type="ECO:0000259" key="5">
    <source>
        <dbReference type="Pfam" id="PF01494"/>
    </source>
</evidence>
<dbReference type="Pfam" id="PF01494">
    <property type="entry name" value="FAD_binding_3"/>
    <property type="match status" value="1"/>
</dbReference>
<evidence type="ECO:0000256" key="3">
    <source>
        <dbReference type="ARBA" id="ARBA00022827"/>
    </source>
</evidence>
<dbReference type="AlphaFoldDB" id="A0A853CBI1"/>
<dbReference type="InterPro" id="IPR036188">
    <property type="entry name" value="FAD/NAD-bd_sf"/>
</dbReference>
<dbReference type="PANTHER" id="PTHR43004:SF19">
    <property type="entry name" value="BINDING MONOOXYGENASE, PUTATIVE (JCVI)-RELATED"/>
    <property type="match status" value="1"/>
</dbReference>
<dbReference type="SUPFAM" id="SSF51905">
    <property type="entry name" value="FAD/NAD(P)-binding domain"/>
    <property type="match status" value="1"/>
</dbReference>
<feature type="region of interest" description="Disordered" evidence="4">
    <location>
        <begin position="401"/>
        <end position="432"/>
    </location>
</feature>
<dbReference type="PANTHER" id="PTHR43004">
    <property type="entry name" value="TRK SYSTEM POTASSIUM UPTAKE PROTEIN"/>
    <property type="match status" value="1"/>
</dbReference>
<dbReference type="Pfam" id="PF21274">
    <property type="entry name" value="Rng_hyd_C"/>
    <property type="match status" value="1"/>
</dbReference>
<dbReference type="InterPro" id="IPR002938">
    <property type="entry name" value="FAD-bd"/>
</dbReference>
<keyword evidence="3" id="KW-0274">FAD</keyword>
<dbReference type="Proteomes" id="UP000541969">
    <property type="component" value="Unassembled WGS sequence"/>
</dbReference>
<keyword evidence="7" id="KW-1185">Reference proteome</keyword>
<evidence type="ECO:0000256" key="1">
    <source>
        <dbReference type="ARBA" id="ARBA00001974"/>
    </source>
</evidence>
<accession>A0A853CBI1</accession>